<dbReference type="eggNOG" id="arCOG10540">
    <property type="taxonomic scope" value="Archaea"/>
</dbReference>
<dbReference type="EMBL" id="CP000866">
    <property type="protein sequence ID" value="ABX12645.1"/>
    <property type="molecule type" value="Genomic_DNA"/>
</dbReference>
<dbReference type="STRING" id="436308.Nmar_0749"/>
<sequence length="192" mass="22536">MSQSEPTLMMYERERIILEHIKENPDLHHNALLKLIVPKFMAKTTFEKTRDSLIEKEIILVNSKSNMKFYHLTENYTHKAAQHIEQTTNNSFHDLKIQIKRLETDFPHKDIDEKINISNSILRRLLQTDNGFTILDAIKNPKKTLYRDEHLTIQQLIYQVYAIIQNDKDSELLVPTIISFLGVIVPKNPSDK</sequence>
<organism evidence="1 2">
    <name type="scientific">Nitrosopumilus maritimus (strain SCM1)</name>
    <dbReference type="NCBI Taxonomy" id="436308"/>
    <lineage>
        <taxon>Archaea</taxon>
        <taxon>Nitrososphaerota</taxon>
        <taxon>Nitrososphaeria</taxon>
        <taxon>Nitrosopumilales</taxon>
        <taxon>Nitrosopumilaceae</taxon>
        <taxon>Nitrosopumilus</taxon>
    </lineage>
</organism>
<dbReference type="GeneID" id="5773156"/>
<dbReference type="HOGENOM" id="CLU_1405918_0_0_2"/>
<dbReference type="RefSeq" id="WP_012215132.1">
    <property type="nucleotide sequence ID" value="NC_010085.1"/>
</dbReference>
<dbReference type="OrthoDB" id="4799at2157"/>
<gene>
    <name evidence="1" type="ordered locus">Nmar_0749</name>
</gene>
<dbReference type="AlphaFoldDB" id="A9A4F6"/>
<dbReference type="KEGG" id="nmr:Nmar_0749"/>
<proteinExistence type="predicted"/>
<keyword evidence="2" id="KW-1185">Reference proteome</keyword>
<dbReference type="EnsemblBacteria" id="ABX12645">
    <property type="protein sequence ID" value="ABX12645"/>
    <property type="gene ID" value="Nmar_0749"/>
</dbReference>
<accession>A9A4F6</accession>
<evidence type="ECO:0000313" key="1">
    <source>
        <dbReference type="EMBL" id="ABX12645.1"/>
    </source>
</evidence>
<name>A9A4F6_NITMS</name>
<dbReference type="InParanoid" id="A9A4F6"/>
<evidence type="ECO:0000313" key="2">
    <source>
        <dbReference type="Proteomes" id="UP000000792"/>
    </source>
</evidence>
<dbReference type="Proteomes" id="UP000000792">
    <property type="component" value="Chromosome"/>
</dbReference>
<reference evidence="1 2" key="1">
    <citation type="journal article" date="2010" name="Proc. Natl. Acad. Sci. U.S.A.">
        <title>Nitrosopumilus maritimus genome reveals unique mechanisms for nitrification and autotrophy in globally distributed marine crenarchaea.</title>
        <authorList>
            <person name="Walker C.B."/>
            <person name="de la Torre J.R."/>
            <person name="Klotz M.G."/>
            <person name="Urakawa H."/>
            <person name="Pinel N."/>
            <person name="Arp D.J."/>
            <person name="Brochier-Armanet C."/>
            <person name="Chain P.S."/>
            <person name="Chan P.P."/>
            <person name="Gollabgir A."/>
            <person name="Hemp J."/>
            <person name="Hugler M."/>
            <person name="Karr E.A."/>
            <person name="Konneke M."/>
            <person name="Shin M."/>
            <person name="Lawton T.J."/>
            <person name="Lowe T."/>
            <person name="Martens-Habbena W."/>
            <person name="Sayavedra-Soto L.A."/>
            <person name="Lang D."/>
            <person name="Sievert S.M."/>
            <person name="Rosenzweig A.C."/>
            <person name="Manning G."/>
            <person name="Stahl D.A."/>
        </authorList>
    </citation>
    <scope>NUCLEOTIDE SEQUENCE [LARGE SCALE GENOMIC DNA]</scope>
    <source>
        <strain evidence="1 2">SCM1</strain>
    </source>
</reference>
<protein>
    <submittedName>
        <fullName evidence="1">Uncharacterized protein</fullName>
    </submittedName>
</protein>